<dbReference type="Proteomes" id="UP001281410">
    <property type="component" value="Unassembled WGS sequence"/>
</dbReference>
<evidence type="ECO:0000313" key="3">
    <source>
        <dbReference type="Proteomes" id="UP001281410"/>
    </source>
</evidence>
<sequence>MPNSSGGLFWGCIQDWLIITKPDVEVPGYIMKIRMSLINPFTRTEVVLPDTQRRILGILIRNSEISFDEWIPESKDWCRCGFDVDVPDDYVTDLICFKGCFYLLTKEYNIRVLDTAYAYSTIQTQSYKEDIDIQFYEIEMSPDVPREILILRYLVEFGDEILLAIRFIRNDFEETYDFKVFRLDMCKKEWVKLDSLGDCVMFLGRNCARCYSAKELGGDDMGNRIYFSNGCGLRRDMHMKKEFSCSLEKDDWGIFKLNSNGSERFSYLAKQGKRHSVWLTSPLWWYFNKFRP</sequence>
<dbReference type="EMBL" id="JANJYJ010000007">
    <property type="protein sequence ID" value="KAK3198078.1"/>
    <property type="molecule type" value="Genomic_DNA"/>
</dbReference>
<comment type="caution">
    <text evidence="2">The sequence shown here is derived from an EMBL/GenBank/DDBJ whole genome shotgun (WGS) entry which is preliminary data.</text>
</comment>
<keyword evidence="3" id="KW-1185">Reference proteome</keyword>
<accession>A0AAD9ZZW3</accession>
<dbReference type="PANTHER" id="PTHR33127:SF5">
    <property type="entry name" value="TRANSMEMBRANE PROTEIN"/>
    <property type="match status" value="1"/>
</dbReference>
<evidence type="ECO:0000259" key="1">
    <source>
        <dbReference type="Pfam" id="PF03478"/>
    </source>
</evidence>
<proteinExistence type="predicted"/>
<dbReference type="PANTHER" id="PTHR33127">
    <property type="entry name" value="TRANSMEMBRANE PROTEIN"/>
    <property type="match status" value="1"/>
</dbReference>
<dbReference type="Pfam" id="PF03478">
    <property type="entry name" value="Beta-prop_KIB1-4"/>
    <property type="match status" value="1"/>
</dbReference>
<organism evidence="2 3">
    <name type="scientific">Dipteronia sinensis</name>
    <dbReference type="NCBI Taxonomy" id="43782"/>
    <lineage>
        <taxon>Eukaryota</taxon>
        <taxon>Viridiplantae</taxon>
        <taxon>Streptophyta</taxon>
        <taxon>Embryophyta</taxon>
        <taxon>Tracheophyta</taxon>
        <taxon>Spermatophyta</taxon>
        <taxon>Magnoliopsida</taxon>
        <taxon>eudicotyledons</taxon>
        <taxon>Gunneridae</taxon>
        <taxon>Pentapetalae</taxon>
        <taxon>rosids</taxon>
        <taxon>malvids</taxon>
        <taxon>Sapindales</taxon>
        <taxon>Sapindaceae</taxon>
        <taxon>Hippocastanoideae</taxon>
        <taxon>Acereae</taxon>
        <taxon>Dipteronia</taxon>
    </lineage>
</organism>
<gene>
    <name evidence="2" type="ORF">Dsin_021493</name>
</gene>
<dbReference type="AlphaFoldDB" id="A0AAD9ZZW3"/>
<name>A0AAD9ZZW3_9ROSI</name>
<evidence type="ECO:0000313" key="2">
    <source>
        <dbReference type="EMBL" id="KAK3198078.1"/>
    </source>
</evidence>
<protein>
    <recommendedName>
        <fullName evidence="1">KIB1-4 beta-propeller domain-containing protein</fullName>
    </recommendedName>
</protein>
<dbReference type="InterPro" id="IPR005174">
    <property type="entry name" value="KIB1-4_b-propeller"/>
</dbReference>
<feature type="domain" description="KIB1-4 beta-propeller" evidence="1">
    <location>
        <begin position="7"/>
        <end position="255"/>
    </location>
</feature>
<reference evidence="2" key="1">
    <citation type="journal article" date="2023" name="Plant J.">
        <title>Genome sequences and population genomics provide insights into the demographic history, inbreeding, and mutation load of two 'living fossil' tree species of Dipteronia.</title>
        <authorList>
            <person name="Feng Y."/>
            <person name="Comes H.P."/>
            <person name="Chen J."/>
            <person name="Zhu S."/>
            <person name="Lu R."/>
            <person name="Zhang X."/>
            <person name="Li P."/>
            <person name="Qiu J."/>
            <person name="Olsen K.M."/>
            <person name="Qiu Y."/>
        </authorList>
    </citation>
    <scope>NUCLEOTIDE SEQUENCE</scope>
    <source>
        <strain evidence="2">NBL</strain>
    </source>
</reference>